<feature type="transmembrane region" description="Helical" evidence="3">
    <location>
        <begin position="458"/>
        <end position="479"/>
    </location>
</feature>
<reference evidence="4" key="1">
    <citation type="submission" date="2019-02" db="EMBL/GenBank/DDBJ databases">
        <authorList>
            <person name="Gruber-Vodicka R. H."/>
            <person name="Seah K. B. B."/>
        </authorList>
    </citation>
    <scope>NUCLEOTIDE SEQUENCE</scope>
    <source>
        <strain evidence="4">BECK_S313</strain>
    </source>
</reference>
<dbReference type="Gene3D" id="3.30.70.1430">
    <property type="entry name" value="Multidrug efflux transporter AcrB pore domain"/>
    <property type="match status" value="2"/>
</dbReference>
<gene>
    <name evidence="4" type="ORF">BECKLPF1236B_GA0070989_103322</name>
</gene>
<dbReference type="Gene3D" id="1.20.1640.10">
    <property type="entry name" value="Multidrug efflux transporter AcrB transmembrane domain"/>
    <property type="match status" value="2"/>
</dbReference>
<sequence>MPLTYGKNKNTRKTRRRNPSLPPVRRRSNNAIMIEWFVRNGVAANLLLVLILALGTHALFFRLPMEMFPDMEQEMVIISMVFRGATPVEVEEGIVTRVEEAISDLDGIERMIANAEEGRAEVRLEVEKGHDPRALLDDIKNRVDAISTFPKDVERPVYSIPQHRIQVIGVVLSADLPARALRELGERVRDDLLALPGVGHVDLMGSRPYEIAIEVRQHTLERFGIGFDTIVDATRDASKDYPAGSLKTARGEILLRTEGQAYTGEDFGRIPIIRRADGTHLTLADIAEIEDGFEEDLSYARFNGRPAVLLPIYGADNTNAVDLARDVRRYVEERRGGHLPPGIKLDPWFDTSEEIAIWVDILRRNALQGGVAILLILALLLRPSVAGWIFVGIPVSFMGALALMPEFGATINVVTLFALILVLGIVVDDAIVIGENIYTHLRRGEDPTLAAIRGAHEIAVPVTLGVLTTMVAFSSLLLMEGERGVIFGQMGIVVILVLCFSLVESKLILPTHMRHVRMAIHRSLEDTPNGGSSRNRLTRIRGRIADLLEEGVQVFYQPLLARALENRFLTLSLFMGVSFVLVSFVFSGRYDFVFFPEVEGDIAWATLEMPVGTPSERTEQNLARITQAAHGLQEKHRTASGESVIRNIMVNGGWSFMFAYEGQAPHKGEVVLQLAPPIERPDFSNAELIRQWRRATGPIPGAREIAFRFDEQQTSDPIDIQFTGDDFEILAMAAAMVKERLAQYPGVFDIRDSFDVGREEIMLTLRPEAELLGLSVSDLGEQTRQAFFGAEADRFQRGRDDVRVMVRYPRSERASETNLSRMKIRAPSGVEVPLSTVAEVAVGSAYSTIRRIDRHRAVNVTADIDKRNTDVNGILRDMGPFLSEIERRWPGVRHSLEGEQREQREFFDSLIVGVGFVFFTIYALLAIPLRSYAQPIVIMAVIPFSIVGALFGHMIMDLSLSMMSFMGLLALTGVVVNDSLVLVDYINRRVEEGIPILDAARMAGMARFRPILLTSLTTFAGLAPLIFEKSIQAQYLIPMAVSLGFGILYATLLTLFLLPIGYTLLHDVQGRCR</sequence>
<feature type="coiled-coil region" evidence="1">
    <location>
        <begin position="98"/>
        <end position="125"/>
    </location>
</feature>
<evidence type="ECO:0000313" key="4">
    <source>
        <dbReference type="EMBL" id="VFK12318.1"/>
    </source>
</evidence>
<keyword evidence="3" id="KW-0812">Transmembrane</keyword>
<dbReference type="Gene3D" id="3.30.2090.10">
    <property type="entry name" value="Multidrug efflux transporter AcrB TolC docking domain, DN and DC subdomains"/>
    <property type="match status" value="2"/>
</dbReference>
<dbReference type="InterPro" id="IPR027463">
    <property type="entry name" value="AcrB_DN_DC_subdom"/>
</dbReference>
<dbReference type="SUPFAM" id="SSF82693">
    <property type="entry name" value="Multidrug efflux transporter AcrB pore domain, PN1, PN2, PC1 and PC2 subdomains"/>
    <property type="match status" value="2"/>
</dbReference>
<evidence type="ECO:0000256" key="1">
    <source>
        <dbReference type="SAM" id="Coils"/>
    </source>
</evidence>
<feature type="transmembrane region" description="Helical" evidence="3">
    <location>
        <begin position="371"/>
        <end position="393"/>
    </location>
</feature>
<dbReference type="PANTHER" id="PTHR32063:SF33">
    <property type="entry name" value="RND SUPERFAMILY EFFLUX PUMP PERMEASE COMPONENT"/>
    <property type="match status" value="1"/>
</dbReference>
<dbReference type="Gene3D" id="3.30.70.1320">
    <property type="entry name" value="Multidrug efflux transporter AcrB pore domain like"/>
    <property type="match status" value="1"/>
</dbReference>
<evidence type="ECO:0000256" key="2">
    <source>
        <dbReference type="SAM" id="MobiDB-lite"/>
    </source>
</evidence>
<feature type="transmembrane region" description="Helical" evidence="3">
    <location>
        <begin position="413"/>
        <end position="438"/>
    </location>
</feature>
<dbReference type="SUPFAM" id="SSF82866">
    <property type="entry name" value="Multidrug efflux transporter AcrB transmembrane domain"/>
    <property type="match status" value="2"/>
</dbReference>
<feature type="transmembrane region" description="Helical" evidence="3">
    <location>
        <begin position="42"/>
        <end position="61"/>
    </location>
</feature>
<accession>A0A450W5P2</accession>
<feature type="transmembrane region" description="Helical" evidence="3">
    <location>
        <begin position="568"/>
        <end position="586"/>
    </location>
</feature>
<dbReference type="AlphaFoldDB" id="A0A450W5P2"/>
<dbReference type="GO" id="GO:0005886">
    <property type="term" value="C:plasma membrane"/>
    <property type="evidence" value="ECO:0007669"/>
    <property type="project" value="TreeGrafter"/>
</dbReference>
<evidence type="ECO:0000256" key="3">
    <source>
        <dbReference type="SAM" id="Phobius"/>
    </source>
</evidence>
<feature type="transmembrane region" description="Helical" evidence="3">
    <location>
        <begin position="936"/>
        <end position="956"/>
    </location>
</feature>
<dbReference type="GO" id="GO:0042910">
    <property type="term" value="F:xenobiotic transmembrane transporter activity"/>
    <property type="evidence" value="ECO:0007669"/>
    <property type="project" value="TreeGrafter"/>
</dbReference>
<dbReference type="PRINTS" id="PR00702">
    <property type="entry name" value="ACRIFLAVINRP"/>
</dbReference>
<dbReference type="InterPro" id="IPR001036">
    <property type="entry name" value="Acrflvin-R"/>
</dbReference>
<feature type="transmembrane region" description="Helical" evidence="3">
    <location>
        <begin position="1008"/>
        <end position="1027"/>
    </location>
</feature>
<proteinExistence type="predicted"/>
<dbReference type="Gene3D" id="3.30.70.1440">
    <property type="entry name" value="Multidrug efflux transporter AcrB pore domain"/>
    <property type="match status" value="1"/>
</dbReference>
<organism evidence="4">
    <name type="scientific">Candidatus Kentrum sp. LPFa</name>
    <dbReference type="NCBI Taxonomy" id="2126335"/>
    <lineage>
        <taxon>Bacteria</taxon>
        <taxon>Pseudomonadati</taxon>
        <taxon>Pseudomonadota</taxon>
        <taxon>Gammaproteobacteria</taxon>
        <taxon>Candidatus Kentrum</taxon>
    </lineage>
</organism>
<dbReference type="EMBL" id="CAADFK010000033">
    <property type="protein sequence ID" value="VFK12318.1"/>
    <property type="molecule type" value="Genomic_DNA"/>
</dbReference>
<dbReference type="Pfam" id="PF00873">
    <property type="entry name" value="ACR_tran"/>
    <property type="match status" value="1"/>
</dbReference>
<dbReference type="SUPFAM" id="SSF82714">
    <property type="entry name" value="Multidrug efflux transporter AcrB TolC docking domain, DN and DC subdomains"/>
    <property type="match status" value="2"/>
</dbReference>
<feature type="region of interest" description="Disordered" evidence="2">
    <location>
        <begin position="1"/>
        <end position="24"/>
    </location>
</feature>
<dbReference type="PANTHER" id="PTHR32063">
    <property type="match status" value="1"/>
</dbReference>
<feature type="transmembrane region" description="Helical" evidence="3">
    <location>
        <begin position="910"/>
        <end position="929"/>
    </location>
</feature>
<keyword evidence="1" id="KW-0175">Coiled coil</keyword>
<name>A0A450W5P2_9GAMM</name>
<feature type="transmembrane region" description="Helical" evidence="3">
    <location>
        <begin position="485"/>
        <end position="509"/>
    </location>
</feature>
<feature type="transmembrane region" description="Helical" evidence="3">
    <location>
        <begin position="962"/>
        <end position="987"/>
    </location>
</feature>
<feature type="transmembrane region" description="Helical" evidence="3">
    <location>
        <begin position="1039"/>
        <end position="1065"/>
    </location>
</feature>
<keyword evidence="3" id="KW-0472">Membrane</keyword>
<feature type="compositionally biased region" description="Basic residues" evidence="2">
    <location>
        <begin position="9"/>
        <end position="24"/>
    </location>
</feature>
<keyword evidence="3" id="KW-1133">Transmembrane helix</keyword>
<protein>
    <submittedName>
        <fullName evidence="4">Multidrug efflux pump subunit AcrB</fullName>
    </submittedName>
</protein>